<feature type="compositionally biased region" description="Basic residues" evidence="1">
    <location>
        <begin position="310"/>
        <end position="319"/>
    </location>
</feature>
<evidence type="ECO:0000259" key="2">
    <source>
        <dbReference type="Pfam" id="PF10021"/>
    </source>
</evidence>
<organism evidence="3 4">
    <name type="scientific">Tritrichomonas musculus</name>
    <dbReference type="NCBI Taxonomy" id="1915356"/>
    <lineage>
        <taxon>Eukaryota</taxon>
        <taxon>Metamonada</taxon>
        <taxon>Parabasalia</taxon>
        <taxon>Tritrichomonadida</taxon>
        <taxon>Tritrichomonadidae</taxon>
        <taxon>Tritrichomonas</taxon>
    </lineage>
</organism>
<dbReference type="EMBL" id="JAPFFF010000016">
    <property type="protein sequence ID" value="KAK8865184.1"/>
    <property type="molecule type" value="Genomic_DNA"/>
</dbReference>
<dbReference type="Proteomes" id="UP001470230">
    <property type="component" value="Unassembled WGS sequence"/>
</dbReference>
<dbReference type="SUPFAM" id="SSF52949">
    <property type="entry name" value="Macro domain-like"/>
    <property type="match status" value="1"/>
</dbReference>
<feature type="region of interest" description="Disordered" evidence="1">
    <location>
        <begin position="406"/>
        <end position="478"/>
    </location>
</feature>
<dbReference type="PANTHER" id="PTHR35596">
    <property type="entry name" value="DUF2263 DOMAIN-CONTAINING PROTEIN"/>
    <property type="match status" value="1"/>
</dbReference>
<reference evidence="3 4" key="1">
    <citation type="submission" date="2024-04" db="EMBL/GenBank/DDBJ databases">
        <title>Tritrichomonas musculus Genome.</title>
        <authorList>
            <person name="Alves-Ferreira E."/>
            <person name="Grigg M."/>
            <person name="Lorenzi H."/>
            <person name="Galac M."/>
        </authorList>
    </citation>
    <scope>NUCLEOTIDE SEQUENCE [LARGE SCALE GENOMIC DNA]</scope>
    <source>
        <strain evidence="3 4">EAF2021</strain>
    </source>
</reference>
<dbReference type="InterPro" id="IPR019261">
    <property type="entry name" value="PARG_cat_microbial"/>
</dbReference>
<proteinExistence type="predicted"/>
<dbReference type="InterPro" id="IPR012664">
    <property type="entry name" value="CHP02452"/>
</dbReference>
<evidence type="ECO:0000313" key="4">
    <source>
        <dbReference type="Proteomes" id="UP001470230"/>
    </source>
</evidence>
<dbReference type="NCBIfam" id="TIGR02452">
    <property type="entry name" value="TIGR02452 family protein"/>
    <property type="match status" value="1"/>
</dbReference>
<keyword evidence="4" id="KW-1185">Reference proteome</keyword>
<dbReference type="Gene3D" id="3.40.220.10">
    <property type="entry name" value="Leucine Aminopeptidase, subunit E, domain 1"/>
    <property type="match status" value="1"/>
</dbReference>
<sequence length="781" mass="91313">MQIIVSLTKKEIYEINQKIDGYKKQHNINNLFKLLNIHDEAKQQIMNIKTKRRCIIQIENYFDLYKISTFFSIEQIRTQILDFYRAINFTDDVILEELTYLYKILSNDIETDYFDDFLESGNFIKYFSRKLNKIIKKKSFQNLPLPIATRILAECHRKNIQADPLYNFIKQNVDDRFYLLRFLNFPTFSEHKIHVNDFKQIIVSLFHNYDELVGGLIELVDDKKIIFNFLKAKLSNPMASSYYSMMRQQMGSPDLVWGDSQFSKVTIDQGYDESFDTKNEKSGQKVKVKGEIGNNTYDDFDDGHNTSKAYSKRSKKAKGKPPLSNQDGFEIEDDKELNNKLSKTQKKVKVRDESRINDQDEIEIDDDKELNNKLSKTQKKVKVRERSRINNQDDIEYDDDRELNNKLSKTQKNVKAREMSRINNQDDIEYDDDRDLNNKFSKTQKNVKVREMSRIGSHGKSSKHDDADDKENVEQRKEQSIQYDALLSRYEASHFRPLSEEDKERAEVWKKTEKILKKGRYRLHQVTYNIGDDIDESIRGTVTISPDDELHFPPADKSTKLKRKKIYEKVEVVNESTFEAARRFKNSHKDDRLCVLNFASAVRPGGGVLNGRQAQEETLSRMSSLYLTLLKDDTMYAYNRQQNSPYFSDYMIFSPDVVVFRDDDYRLIESYKVSVISAPAVNCSDLKKMKKYNEKKVNNVMYNRCRRILDVCLSNGIKNIVLGAFGCGVFGNKPKNVSQIFKELIVDEGYGCFFDKIIFAIIAAKGKGYTLSQFKEAFGKY</sequence>
<name>A0ABR2ILL7_9EUKA</name>
<dbReference type="PANTHER" id="PTHR35596:SF1">
    <property type="entry name" value="MICROBIAL-TYPE PARG CATALYTIC DOMAIN-CONTAINING PROTEIN"/>
    <property type="match status" value="1"/>
</dbReference>
<gene>
    <name evidence="3" type="ORF">M9Y10_010720</name>
</gene>
<dbReference type="InterPro" id="IPR043472">
    <property type="entry name" value="Macro_dom-like"/>
</dbReference>
<comment type="caution">
    <text evidence="3">The sequence shown here is derived from an EMBL/GenBank/DDBJ whole genome shotgun (WGS) entry which is preliminary data.</text>
</comment>
<feature type="region of interest" description="Disordered" evidence="1">
    <location>
        <begin position="274"/>
        <end position="336"/>
    </location>
</feature>
<accession>A0ABR2ILL7</accession>
<protein>
    <recommendedName>
        <fullName evidence="2">Microbial-type PARG catalytic domain-containing protein</fullName>
    </recommendedName>
</protein>
<dbReference type="Pfam" id="PF10021">
    <property type="entry name" value="PARG_cat_microb"/>
    <property type="match status" value="1"/>
</dbReference>
<evidence type="ECO:0000313" key="3">
    <source>
        <dbReference type="EMBL" id="KAK8865184.1"/>
    </source>
</evidence>
<evidence type="ECO:0000256" key="1">
    <source>
        <dbReference type="SAM" id="MobiDB-lite"/>
    </source>
</evidence>
<feature type="domain" description="Microbial-type PARG catalytic" evidence="2">
    <location>
        <begin position="511"/>
        <end position="662"/>
    </location>
</feature>
<feature type="compositionally biased region" description="Basic and acidic residues" evidence="1">
    <location>
        <begin position="462"/>
        <end position="478"/>
    </location>
</feature>